<dbReference type="Proteomes" id="UP000886674">
    <property type="component" value="Unassembled WGS sequence"/>
</dbReference>
<accession>A0A9E4NLZ2</accession>
<protein>
    <submittedName>
        <fullName evidence="1">Uncharacterized protein</fullName>
    </submittedName>
</protein>
<name>A0A9E4NLZ2_9GAMM</name>
<comment type="caution">
    <text evidence="1">The sequence shown here is derived from an EMBL/GenBank/DDBJ whole genome shotgun (WGS) entry which is preliminary data.</text>
</comment>
<evidence type="ECO:0000313" key="1">
    <source>
        <dbReference type="EMBL" id="MCG7979575.1"/>
    </source>
</evidence>
<gene>
    <name evidence="1" type="ORF">JAY77_15710</name>
</gene>
<organism evidence="1 2">
    <name type="scientific">Candidatus Thiodiazotropha taylori</name>
    <dbReference type="NCBI Taxonomy" id="2792791"/>
    <lineage>
        <taxon>Bacteria</taxon>
        <taxon>Pseudomonadati</taxon>
        <taxon>Pseudomonadota</taxon>
        <taxon>Gammaproteobacteria</taxon>
        <taxon>Chromatiales</taxon>
        <taxon>Sedimenticolaceae</taxon>
        <taxon>Candidatus Thiodiazotropha</taxon>
    </lineage>
</organism>
<dbReference type="EMBL" id="JAEPCR010000077">
    <property type="protein sequence ID" value="MCG7979575.1"/>
    <property type="molecule type" value="Genomic_DNA"/>
</dbReference>
<reference evidence="1" key="1">
    <citation type="journal article" date="2021" name="Proc. Natl. Acad. Sci. U.S.A.">
        <title>Global biogeography of chemosynthetic symbionts reveals both localized and globally distributed symbiont groups. .</title>
        <authorList>
            <person name="Osvatic J.T."/>
            <person name="Wilkins L.G.E."/>
            <person name="Leibrecht L."/>
            <person name="Leray M."/>
            <person name="Zauner S."/>
            <person name="Polzin J."/>
            <person name="Camacho Y."/>
            <person name="Gros O."/>
            <person name="van Gils J.A."/>
            <person name="Eisen J.A."/>
            <person name="Petersen J.M."/>
            <person name="Yuen B."/>
        </authorList>
    </citation>
    <scope>NUCLEOTIDE SEQUENCE</scope>
    <source>
        <strain evidence="1">MAGclacostrist055</strain>
    </source>
</reference>
<dbReference type="AlphaFoldDB" id="A0A9E4NLZ2"/>
<proteinExistence type="predicted"/>
<sequence length="136" mass="16282">MHGYKPGLLINLFGITREQLRYWRRELDPVPSRPLFSYQMLLGYAVLTELIVERWMEPRRLKAVNLQNFFAWFERQHSYSEVQRTVILIDRHSATLDFCSLEDLNRSKLANDGRLETVYLKTVEEQLLNRFRKYGG</sequence>
<evidence type="ECO:0000313" key="2">
    <source>
        <dbReference type="Proteomes" id="UP000886674"/>
    </source>
</evidence>